<dbReference type="GO" id="GO:0006508">
    <property type="term" value="P:proteolysis"/>
    <property type="evidence" value="ECO:0007669"/>
    <property type="project" value="UniProtKB-KW"/>
</dbReference>
<dbReference type="Pfam" id="PF00089">
    <property type="entry name" value="Trypsin"/>
    <property type="match status" value="1"/>
</dbReference>
<dbReference type="FunFam" id="2.40.10.10:FF:000002">
    <property type="entry name" value="Transmembrane protease serine"/>
    <property type="match status" value="1"/>
</dbReference>
<protein>
    <submittedName>
        <fullName evidence="6">Trypsin</fullName>
    </submittedName>
</protein>
<keyword evidence="4" id="KW-0732">Signal</keyword>
<name>A0A4Q7L5U0_9PSEU</name>
<dbReference type="PROSITE" id="PS50240">
    <property type="entry name" value="TRYPSIN_DOM"/>
    <property type="match status" value="1"/>
</dbReference>
<evidence type="ECO:0000256" key="4">
    <source>
        <dbReference type="SAM" id="SignalP"/>
    </source>
</evidence>
<evidence type="ECO:0000256" key="1">
    <source>
        <dbReference type="ARBA" id="ARBA00007664"/>
    </source>
</evidence>
<organism evidence="6 7">
    <name type="scientific">Herbihabitans rhizosphaerae</name>
    <dbReference type="NCBI Taxonomy" id="1872711"/>
    <lineage>
        <taxon>Bacteria</taxon>
        <taxon>Bacillati</taxon>
        <taxon>Actinomycetota</taxon>
        <taxon>Actinomycetes</taxon>
        <taxon>Pseudonocardiales</taxon>
        <taxon>Pseudonocardiaceae</taxon>
        <taxon>Herbihabitans</taxon>
    </lineage>
</organism>
<dbReference type="Proteomes" id="UP000294257">
    <property type="component" value="Unassembled WGS sequence"/>
</dbReference>
<dbReference type="GO" id="GO:0004252">
    <property type="term" value="F:serine-type endopeptidase activity"/>
    <property type="evidence" value="ECO:0007669"/>
    <property type="project" value="InterPro"/>
</dbReference>
<dbReference type="Gene3D" id="2.40.10.10">
    <property type="entry name" value="Trypsin-like serine proteases"/>
    <property type="match status" value="2"/>
</dbReference>
<evidence type="ECO:0000313" key="6">
    <source>
        <dbReference type="EMBL" id="RZS45019.1"/>
    </source>
</evidence>
<evidence type="ECO:0000313" key="7">
    <source>
        <dbReference type="Proteomes" id="UP000294257"/>
    </source>
</evidence>
<gene>
    <name evidence="6" type="ORF">EV193_101903</name>
</gene>
<dbReference type="PROSITE" id="PS00134">
    <property type="entry name" value="TRYPSIN_HIS"/>
    <property type="match status" value="1"/>
</dbReference>
<dbReference type="PANTHER" id="PTHR24276:SF98">
    <property type="entry name" value="FI18310P1-RELATED"/>
    <property type="match status" value="1"/>
</dbReference>
<keyword evidence="2" id="KW-1015">Disulfide bond</keyword>
<keyword evidence="3" id="KW-0720">Serine protease</keyword>
<accession>A0A4Q7L5U0</accession>
<feature type="domain" description="Peptidase S1" evidence="5">
    <location>
        <begin position="40"/>
        <end position="268"/>
    </location>
</feature>
<dbReference type="FunFam" id="2.40.10.10:FF:000068">
    <property type="entry name" value="transmembrane protease serine 2"/>
    <property type="match status" value="1"/>
</dbReference>
<dbReference type="InterPro" id="IPR050430">
    <property type="entry name" value="Peptidase_S1"/>
</dbReference>
<feature type="chain" id="PRO_5020977712" evidence="4">
    <location>
        <begin position="31"/>
        <end position="268"/>
    </location>
</feature>
<dbReference type="OrthoDB" id="1496095at2"/>
<proteinExistence type="inferred from homology"/>
<evidence type="ECO:0000256" key="3">
    <source>
        <dbReference type="RuleBase" id="RU363034"/>
    </source>
</evidence>
<dbReference type="InterPro" id="IPR001314">
    <property type="entry name" value="Peptidase_S1A"/>
</dbReference>
<sequence length="268" mass="27413">MAKKRVLGRIAVIGATIAVVGVTAISAASADQPGGVRPFIVGGEETTIQENPYVAALLTPDGQQFCGGSVVAKNKVVTAAHCVEGSKPADIQVQTGRTKLSGTDGQVNKVTKIWTHPEFNKPVQFAHDYAVLTLEGETPAAPLALAGADAADKDLYKEGTESTTLGWGATSQGGQSSDTLMKVGVPVRSDENCTKAYPDAVDGATMVCAGLDEGGKDSCQGDSGGPLVAGGKLIGVVSWGEGCAQPKKFGVYSDVLGGYADLKKEIDS</sequence>
<dbReference type="InterPro" id="IPR033116">
    <property type="entry name" value="TRYPSIN_SER"/>
</dbReference>
<keyword evidence="3" id="KW-0645">Protease</keyword>
<reference evidence="6 7" key="1">
    <citation type="submission" date="2019-02" db="EMBL/GenBank/DDBJ databases">
        <title>Genomic Encyclopedia of Type Strains, Phase IV (KMG-IV): sequencing the most valuable type-strain genomes for metagenomic binning, comparative biology and taxonomic classification.</title>
        <authorList>
            <person name="Goeker M."/>
        </authorList>
    </citation>
    <scope>NUCLEOTIDE SEQUENCE [LARGE SCALE GENOMIC DNA]</scope>
    <source>
        <strain evidence="6 7">DSM 101727</strain>
    </source>
</reference>
<dbReference type="AlphaFoldDB" id="A0A4Q7L5U0"/>
<feature type="signal peptide" evidence="4">
    <location>
        <begin position="1"/>
        <end position="30"/>
    </location>
</feature>
<comment type="similarity">
    <text evidence="1">Belongs to the peptidase S1 family.</text>
</comment>
<dbReference type="InterPro" id="IPR018114">
    <property type="entry name" value="TRYPSIN_HIS"/>
</dbReference>
<dbReference type="SMART" id="SM00020">
    <property type="entry name" value="Tryp_SPc"/>
    <property type="match status" value="1"/>
</dbReference>
<dbReference type="PRINTS" id="PR00722">
    <property type="entry name" value="CHYMOTRYPSIN"/>
</dbReference>
<dbReference type="SUPFAM" id="SSF50494">
    <property type="entry name" value="Trypsin-like serine proteases"/>
    <property type="match status" value="1"/>
</dbReference>
<dbReference type="PANTHER" id="PTHR24276">
    <property type="entry name" value="POLYSERASE-RELATED"/>
    <property type="match status" value="1"/>
</dbReference>
<comment type="caution">
    <text evidence="6">The sequence shown here is derived from an EMBL/GenBank/DDBJ whole genome shotgun (WGS) entry which is preliminary data.</text>
</comment>
<evidence type="ECO:0000259" key="5">
    <source>
        <dbReference type="PROSITE" id="PS50240"/>
    </source>
</evidence>
<keyword evidence="3" id="KW-0378">Hydrolase</keyword>
<keyword evidence="7" id="KW-1185">Reference proteome</keyword>
<evidence type="ECO:0000256" key="2">
    <source>
        <dbReference type="ARBA" id="ARBA00023157"/>
    </source>
</evidence>
<dbReference type="PROSITE" id="PS00135">
    <property type="entry name" value="TRYPSIN_SER"/>
    <property type="match status" value="1"/>
</dbReference>
<dbReference type="CDD" id="cd00190">
    <property type="entry name" value="Tryp_SPc"/>
    <property type="match status" value="1"/>
</dbReference>
<dbReference type="InterPro" id="IPR043504">
    <property type="entry name" value="Peptidase_S1_PA_chymotrypsin"/>
</dbReference>
<dbReference type="RefSeq" id="WP_130342618.1">
    <property type="nucleotide sequence ID" value="NZ_SGWQ01000001.1"/>
</dbReference>
<dbReference type="InterPro" id="IPR009003">
    <property type="entry name" value="Peptidase_S1_PA"/>
</dbReference>
<dbReference type="InterPro" id="IPR001254">
    <property type="entry name" value="Trypsin_dom"/>
</dbReference>
<dbReference type="EMBL" id="SGWQ01000001">
    <property type="protein sequence ID" value="RZS45019.1"/>
    <property type="molecule type" value="Genomic_DNA"/>
</dbReference>